<accession>A0A6A5H5Y2</accession>
<sequence length="564" mass="63639">MTTENESPETSEIDDSKQNERRRSTTVIMTMNVTMPAEGETNGLRRNGSMRRRLSKQNATIEEPISLLSISDPSESSDKTVPCIEEHPEEGKEDSGEKPPIERSDDHKLRPPGLAQKKTWSTSKSLSRESNGTEYSDRSGTDLRTFVDRTLHKSEEDRKQLLEFEQELKNLILDESVQSKKFELPSSYHRMLLHRCAAWFGLDHNVTNKQTDIVVNKSERTKMPDECFTDFIRHNNYVEDGFKRQNTGGSRKELHHMESFGDQTSQYGSQASLNHDLLMMRRAQSFDVAPVTGPSVMQSSQPTQHVRGLPMRQLSLNCPQQQIVGSPNSGAHGHQWAPQRSFDCSNNSYLCTGKHPIMRKAESFGGMTNGITHGCYESNVPMVCQTPPSVMVHHHHHHSHVQQPTSNYTGYQVFDEMPMGSPNYPPVSEPGMCSPGGTYYEYVPQVVQPQQYARPIRYMSHDYNQRRPPSAGMQYMYGAPQYVQYQPIVHPEVEVIVDPVQTQPFPPVTHFVVPPADQQQGYASCHQAETANSFIKASIDGGYGSMNQETESSGNAEKVEEISQ</sequence>
<dbReference type="InterPro" id="IPR051937">
    <property type="entry name" value="R3H_domain_containing"/>
</dbReference>
<evidence type="ECO:0000256" key="2">
    <source>
        <dbReference type="SAM" id="MobiDB-lite"/>
    </source>
</evidence>
<feature type="compositionally biased region" description="Low complexity" evidence="2">
    <location>
        <begin position="63"/>
        <end position="74"/>
    </location>
</feature>
<name>A0A6A5H5Y2_CAERE</name>
<dbReference type="InterPro" id="IPR001374">
    <property type="entry name" value="R3H_dom"/>
</dbReference>
<dbReference type="GeneID" id="9800708"/>
<dbReference type="Gene3D" id="3.30.1370.50">
    <property type="entry name" value="R3H-like domain"/>
    <property type="match status" value="1"/>
</dbReference>
<feature type="region of interest" description="Disordered" evidence="2">
    <location>
        <begin position="545"/>
        <end position="564"/>
    </location>
</feature>
<dbReference type="KEGG" id="crq:GCK72_010518"/>
<organism evidence="4 5">
    <name type="scientific">Caenorhabditis remanei</name>
    <name type="common">Caenorhabditis vulgaris</name>
    <dbReference type="NCBI Taxonomy" id="31234"/>
    <lineage>
        <taxon>Eukaryota</taxon>
        <taxon>Metazoa</taxon>
        <taxon>Ecdysozoa</taxon>
        <taxon>Nematoda</taxon>
        <taxon>Chromadorea</taxon>
        <taxon>Rhabditida</taxon>
        <taxon>Rhabditina</taxon>
        <taxon>Rhabditomorpha</taxon>
        <taxon>Rhabditoidea</taxon>
        <taxon>Rhabditidae</taxon>
        <taxon>Peloderinae</taxon>
        <taxon>Caenorhabditis</taxon>
    </lineage>
</organism>
<dbReference type="InterPro" id="IPR036867">
    <property type="entry name" value="R3H_dom_sf"/>
</dbReference>
<evidence type="ECO:0000313" key="5">
    <source>
        <dbReference type="Proteomes" id="UP000483820"/>
    </source>
</evidence>
<dbReference type="RefSeq" id="XP_003110752.2">
    <property type="nucleotide sequence ID" value="XM_003110704.2"/>
</dbReference>
<evidence type="ECO:0000313" key="4">
    <source>
        <dbReference type="EMBL" id="KAF1762256.1"/>
    </source>
</evidence>
<dbReference type="AlphaFoldDB" id="A0A6A5H5Y2"/>
<comment type="caution">
    <text evidence="4">The sequence shown here is derived from an EMBL/GenBank/DDBJ whole genome shotgun (WGS) entry which is preliminary data.</text>
</comment>
<proteinExistence type="predicted"/>
<gene>
    <name evidence="4" type="ORF">GCK72_010518</name>
</gene>
<dbReference type="CTD" id="9800708"/>
<feature type="compositionally biased region" description="Basic and acidic residues" evidence="2">
    <location>
        <begin position="84"/>
        <end position="109"/>
    </location>
</feature>
<feature type="compositionally biased region" description="Polar residues" evidence="2">
    <location>
        <begin position="118"/>
        <end position="134"/>
    </location>
</feature>
<feature type="region of interest" description="Disordered" evidence="2">
    <location>
        <begin position="1"/>
        <end position="140"/>
    </location>
</feature>
<dbReference type="EMBL" id="WUAV01000003">
    <property type="protein sequence ID" value="KAF1762256.1"/>
    <property type="molecule type" value="Genomic_DNA"/>
</dbReference>
<dbReference type="PANTHER" id="PTHR15672">
    <property type="entry name" value="CAMP-REGULATED PHOSPHOPROTEIN 21 RELATED R3H DOMAIN CONTAINING PROTEIN"/>
    <property type="match status" value="1"/>
</dbReference>
<reference evidence="4 5" key="1">
    <citation type="submission" date="2019-12" db="EMBL/GenBank/DDBJ databases">
        <title>Chromosome-level assembly of the Caenorhabditis remanei genome.</title>
        <authorList>
            <person name="Teterina A.A."/>
            <person name="Willis J.H."/>
            <person name="Phillips P.C."/>
        </authorList>
    </citation>
    <scope>NUCLEOTIDE SEQUENCE [LARGE SCALE GENOMIC DNA]</scope>
    <source>
        <strain evidence="4 5">PX506</strain>
        <tissue evidence="4">Whole organism</tissue>
    </source>
</reference>
<dbReference type="CDD" id="cd02642">
    <property type="entry name" value="R3H_encore_like"/>
    <property type="match status" value="1"/>
</dbReference>
<dbReference type="Proteomes" id="UP000483820">
    <property type="component" value="Chromosome III"/>
</dbReference>
<protein>
    <recommendedName>
        <fullName evidence="3">R3H domain-containing protein</fullName>
    </recommendedName>
</protein>
<evidence type="ECO:0000256" key="1">
    <source>
        <dbReference type="ARBA" id="ARBA00022553"/>
    </source>
</evidence>
<feature type="compositionally biased region" description="Basic and acidic residues" evidence="2">
    <location>
        <begin position="14"/>
        <end position="23"/>
    </location>
</feature>
<feature type="domain" description="R3H" evidence="3">
    <location>
        <begin position="158"/>
        <end position="221"/>
    </location>
</feature>
<dbReference type="PROSITE" id="PS51061">
    <property type="entry name" value="R3H"/>
    <property type="match status" value="1"/>
</dbReference>
<dbReference type="PANTHER" id="PTHR15672:SF8">
    <property type="entry name" value="PROTEIN ENCORE"/>
    <property type="match status" value="1"/>
</dbReference>
<feature type="compositionally biased region" description="Polar residues" evidence="2">
    <location>
        <begin position="545"/>
        <end position="555"/>
    </location>
</feature>
<dbReference type="SMART" id="SM00393">
    <property type="entry name" value="R3H"/>
    <property type="match status" value="1"/>
</dbReference>
<dbReference type="SUPFAM" id="SSF82708">
    <property type="entry name" value="R3H domain"/>
    <property type="match status" value="1"/>
</dbReference>
<dbReference type="GO" id="GO:0003676">
    <property type="term" value="F:nucleic acid binding"/>
    <property type="evidence" value="ECO:0007669"/>
    <property type="project" value="UniProtKB-UniRule"/>
</dbReference>
<evidence type="ECO:0000259" key="3">
    <source>
        <dbReference type="PROSITE" id="PS51061"/>
    </source>
</evidence>
<keyword evidence="1" id="KW-0597">Phosphoprotein</keyword>
<feature type="compositionally biased region" description="Acidic residues" evidence="2">
    <location>
        <begin position="1"/>
        <end position="13"/>
    </location>
</feature>